<dbReference type="EMBL" id="BMKA01000003">
    <property type="protein sequence ID" value="GGA24063.1"/>
    <property type="molecule type" value="Genomic_DNA"/>
</dbReference>
<dbReference type="InterPro" id="IPR010992">
    <property type="entry name" value="IHF-like_DNA-bd_dom_sf"/>
</dbReference>
<gene>
    <name evidence="4" type="ORF">GCM10011498_26290</name>
</gene>
<keyword evidence="5" id="KW-1185">Reference proteome</keyword>
<dbReference type="SUPFAM" id="SSF47729">
    <property type="entry name" value="IHF-like DNA-binding proteins"/>
    <property type="match status" value="1"/>
</dbReference>
<evidence type="ECO:0000313" key="5">
    <source>
        <dbReference type="Proteomes" id="UP000628017"/>
    </source>
</evidence>
<dbReference type="AlphaFoldDB" id="A0A916R0J7"/>
<evidence type="ECO:0000256" key="2">
    <source>
        <dbReference type="ARBA" id="ARBA00023125"/>
    </source>
</evidence>
<dbReference type="GO" id="GO:0003677">
    <property type="term" value="F:DNA binding"/>
    <property type="evidence" value="ECO:0007669"/>
    <property type="project" value="UniProtKB-KW"/>
</dbReference>
<name>A0A916R0J7_9RHOB</name>
<accession>A0A916R0J7</accession>
<comment type="caution">
    <text evidence="4">The sequence shown here is derived from an EMBL/GenBank/DDBJ whole genome shotgun (WGS) entry which is preliminary data.</text>
</comment>
<dbReference type="Proteomes" id="UP000628017">
    <property type="component" value="Unassembled WGS sequence"/>
</dbReference>
<protein>
    <recommendedName>
        <fullName evidence="6">DNA-binding protein</fullName>
    </recommendedName>
</protein>
<evidence type="ECO:0000256" key="3">
    <source>
        <dbReference type="SAM" id="MobiDB-lite"/>
    </source>
</evidence>
<evidence type="ECO:0000313" key="4">
    <source>
        <dbReference type="EMBL" id="GGA24063.1"/>
    </source>
</evidence>
<dbReference type="GO" id="GO:0030527">
    <property type="term" value="F:structural constituent of chromatin"/>
    <property type="evidence" value="ECO:0007669"/>
    <property type="project" value="InterPro"/>
</dbReference>
<evidence type="ECO:0008006" key="6">
    <source>
        <dbReference type="Google" id="ProtNLM"/>
    </source>
</evidence>
<proteinExistence type="inferred from homology"/>
<sequence>MATSTTSTTNLTDAIETDESESVTVVETVAEAAEFDGKIRKKDIYDHVTVATGMRKREVREAVDATLAYFHKCLSEGHDLQIPPLGKIRSIERGEGENAKLIHKVMLQKPKSEKKDDEEGNSSLADPGNAD</sequence>
<feature type="region of interest" description="Disordered" evidence="3">
    <location>
        <begin position="106"/>
        <end position="131"/>
    </location>
</feature>
<dbReference type="Gene3D" id="4.10.520.10">
    <property type="entry name" value="IHF-like DNA-binding proteins"/>
    <property type="match status" value="1"/>
</dbReference>
<dbReference type="InterPro" id="IPR000119">
    <property type="entry name" value="Hist_DNA-bd"/>
</dbReference>
<dbReference type="Pfam" id="PF00216">
    <property type="entry name" value="Bac_DNA_binding"/>
    <property type="match status" value="1"/>
</dbReference>
<reference evidence="4" key="2">
    <citation type="submission" date="2020-09" db="EMBL/GenBank/DDBJ databases">
        <authorList>
            <person name="Sun Q."/>
            <person name="Zhou Y."/>
        </authorList>
    </citation>
    <scope>NUCLEOTIDE SEQUENCE</scope>
    <source>
        <strain evidence="4">CGMCC 1.15880</strain>
    </source>
</reference>
<dbReference type="RefSeq" id="WP_188676076.1">
    <property type="nucleotide sequence ID" value="NZ_BMKA01000003.1"/>
</dbReference>
<reference evidence="4" key="1">
    <citation type="journal article" date="2014" name="Int. J. Syst. Evol. Microbiol.">
        <title>Complete genome sequence of Corynebacterium casei LMG S-19264T (=DSM 44701T), isolated from a smear-ripened cheese.</title>
        <authorList>
            <consortium name="US DOE Joint Genome Institute (JGI-PGF)"/>
            <person name="Walter F."/>
            <person name="Albersmeier A."/>
            <person name="Kalinowski J."/>
            <person name="Ruckert C."/>
        </authorList>
    </citation>
    <scope>NUCLEOTIDE SEQUENCE</scope>
    <source>
        <strain evidence="4">CGMCC 1.15880</strain>
    </source>
</reference>
<evidence type="ECO:0000256" key="1">
    <source>
        <dbReference type="ARBA" id="ARBA00010529"/>
    </source>
</evidence>
<keyword evidence="2" id="KW-0238">DNA-binding</keyword>
<comment type="similarity">
    <text evidence="1">Belongs to the bacterial histone-like protein family.</text>
</comment>
<organism evidence="4 5">
    <name type="scientific">Neptunicoccus cionae</name>
    <dbReference type="NCBI Taxonomy" id="2035344"/>
    <lineage>
        <taxon>Bacteria</taxon>
        <taxon>Pseudomonadati</taxon>
        <taxon>Pseudomonadota</taxon>
        <taxon>Alphaproteobacteria</taxon>
        <taxon>Rhodobacterales</taxon>
        <taxon>Paracoccaceae</taxon>
        <taxon>Neptunicoccus</taxon>
    </lineage>
</organism>